<feature type="domain" description="C2H2-type" evidence="8">
    <location>
        <begin position="302"/>
        <end position="331"/>
    </location>
</feature>
<dbReference type="Pfam" id="PF12171">
    <property type="entry name" value="zf-C2H2_jaz"/>
    <property type="match status" value="1"/>
</dbReference>
<feature type="region of interest" description="Disordered" evidence="6">
    <location>
        <begin position="338"/>
        <end position="427"/>
    </location>
</feature>
<dbReference type="PROSITE" id="PS50157">
    <property type="entry name" value="ZINC_FINGER_C2H2_2"/>
    <property type="match status" value="2"/>
</dbReference>
<keyword evidence="1" id="KW-0479">Metal-binding</keyword>
<keyword evidence="3" id="KW-0862">Zinc</keyword>
<feature type="compositionally biased region" description="Basic residues" evidence="6">
    <location>
        <begin position="369"/>
        <end position="380"/>
    </location>
</feature>
<proteinExistence type="predicted"/>
<evidence type="ECO:0000313" key="10">
    <source>
        <dbReference type="Proteomes" id="UP000276133"/>
    </source>
</evidence>
<dbReference type="Gene3D" id="1.10.287.110">
    <property type="entry name" value="DnaJ domain"/>
    <property type="match status" value="1"/>
</dbReference>
<dbReference type="GO" id="GO:0008270">
    <property type="term" value="F:zinc ion binding"/>
    <property type="evidence" value="ECO:0007669"/>
    <property type="project" value="UniProtKB-KW"/>
</dbReference>
<evidence type="ECO:0000256" key="1">
    <source>
        <dbReference type="ARBA" id="ARBA00022723"/>
    </source>
</evidence>
<feature type="region of interest" description="Disordered" evidence="6">
    <location>
        <begin position="262"/>
        <end position="295"/>
    </location>
</feature>
<comment type="caution">
    <text evidence="9">The sequence shown here is derived from an EMBL/GenBank/DDBJ whole genome shotgun (WGS) entry which is preliminary data.</text>
</comment>
<dbReference type="SMART" id="SM00355">
    <property type="entry name" value="ZnF_C2H2"/>
    <property type="match status" value="2"/>
</dbReference>
<sequence>MTSCRKNANSFTKKAFAKFMIKRNKHSDNKEEANRRFLEIQDAYETLSNDQERAWYDSHREVIINGGIPGEADKDRYVYNIYPYFSPTCYRGYGDDEKGFYTVYREMFVRIAEEDRPYYEKGTEIPEFGKSDSDYDTLVAPFYAFWLSYCCPRSFVWVEQHDVREANDRYVRRIMEKENKKARDKAKKERNEEIRKIVEHVRKRDKRVEQYKKLLEEKALLAQQKAKEKKEADRLKRIEELKNLDYDWSAVDQHLEELELEEKRKSKKKDVVKKPIEEVDDEEASGEELENMAQEEEYDDSLYCVACDKSFRSEKAFQNHERSKKHKENVDALKKHMREENAAYHEDNVDLEEEEGLEAKEEFSAQKTKLSKKQKKKKKQQRLEGEINEETNEEAVENLEPKESGIVDEVQPVESEHSQIDEKKTNVEIEQTEVKKIEKPPVCSVCNEQFETRNKLFEHIKKEGHAALKPVDETQPLSHNATKRNKRLAKKEKLLYF</sequence>
<dbReference type="PANTHER" id="PTHR44029:SF1">
    <property type="entry name" value="DNAJ HOMOLOG SUBFAMILY C MEMBER 21"/>
    <property type="match status" value="1"/>
</dbReference>
<dbReference type="OrthoDB" id="552049at2759"/>
<evidence type="ECO:0000256" key="6">
    <source>
        <dbReference type="SAM" id="MobiDB-lite"/>
    </source>
</evidence>
<evidence type="ECO:0000259" key="8">
    <source>
        <dbReference type="PROSITE" id="PS50157"/>
    </source>
</evidence>
<dbReference type="InterPro" id="IPR036236">
    <property type="entry name" value="Znf_C2H2_sf"/>
</dbReference>
<feature type="domain" description="J" evidence="7">
    <location>
        <begin position="1"/>
        <end position="60"/>
    </location>
</feature>
<feature type="compositionally biased region" description="Acidic residues" evidence="6">
    <location>
        <begin position="278"/>
        <end position="295"/>
    </location>
</feature>
<keyword evidence="2 4" id="KW-0863">Zinc-finger</keyword>
<dbReference type="PROSITE" id="PS50076">
    <property type="entry name" value="DNAJ_2"/>
    <property type="match status" value="1"/>
</dbReference>
<dbReference type="Pfam" id="PF21884">
    <property type="entry name" value="ZUO1-like_ZHD"/>
    <property type="match status" value="1"/>
</dbReference>
<feature type="compositionally biased region" description="Basic and acidic residues" evidence="6">
    <location>
        <begin position="414"/>
        <end position="427"/>
    </location>
</feature>
<dbReference type="Gene3D" id="3.30.160.60">
    <property type="entry name" value="Classic Zinc Finger"/>
    <property type="match status" value="1"/>
</dbReference>
<dbReference type="STRING" id="10195.A0A3M7S3Z6"/>
<dbReference type="PANTHER" id="PTHR44029">
    <property type="entry name" value="DNAJ HOMOLOG SUBFAMILY C MEMBER 21"/>
    <property type="match status" value="1"/>
</dbReference>
<accession>A0A3M7S3Z6</accession>
<name>A0A3M7S3Z6_BRAPC</name>
<reference evidence="9 10" key="1">
    <citation type="journal article" date="2018" name="Sci. Rep.">
        <title>Genomic signatures of local adaptation to the degree of environmental predictability in rotifers.</title>
        <authorList>
            <person name="Franch-Gras L."/>
            <person name="Hahn C."/>
            <person name="Garcia-Roger E.M."/>
            <person name="Carmona M.J."/>
            <person name="Serra M."/>
            <person name="Gomez A."/>
        </authorList>
    </citation>
    <scope>NUCLEOTIDE SEQUENCE [LARGE SCALE GENOMIC DNA]</scope>
    <source>
        <strain evidence="9">HYR1</strain>
    </source>
</reference>
<dbReference type="InterPro" id="IPR013087">
    <property type="entry name" value="Znf_C2H2_type"/>
</dbReference>
<dbReference type="InterPro" id="IPR051964">
    <property type="entry name" value="Chaperone_stress_response"/>
</dbReference>
<dbReference type="EMBL" id="REGN01002089">
    <property type="protein sequence ID" value="RNA30389.1"/>
    <property type="molecule type" value="Genomic_DNA"/>
</dbReference>
<keyword evidence="5" id="KW-0175">Coiled coil</keyword>
<dbReference type="InterPro" id="IPR022755">
    <property type="entry name" value="Znf_C2H2_jaz"/>
</dbReference>
<organism evidence="9 10">
    <name type="scientific">Brachionus plicatilis</name>
    <name type="common">Marine rotifer</name>
    <name type="synonym">Brachionus muelleri</name>
    <dbReference type="NCBI Taxonomy" id="10195"/>
    <lineage>
        <taxon>Eukaryota</taxon>
        <taxon>Metazoa</taxon>
        <taxon>Spiralia</taxon>
        <taxon>Gnathifera</taxon>
        <taxon>Rotifera</taxon>
        <taxon>Eurotatoria</taxon>
        <taxon>Monogononta</taxon>
        <taxon>Pseudotrocha</taxon>
        <taxon>Ploima</taxon>
        <taxon>Brachionidae</taxon>
        <taxon>Brachionus</taxon>
    </lineage>
</organism>
<dbReference type="InterPro" id="IPR054076">
    <property type="entry name" value="ZUO1-like_ZHD"/>
</dbReference>
<dbReference type="GO" id="GO:0003676">
    <property type="term" value="F:nucleic acid binding"/>
    <property type="evidence" value="ECO:0007669"/>
    <property type="project" value="InterPro"/>
</dbReference>
<dbReference type="AlphaFoldDB" id="A0A3M7S3Z6"/>
<evidence type="ECO:0000256" key="2">
    <source>
        <dbReference type="ARBA" id="ARBA00022771"/>
    </source>
</evidence>
<feature type="domain" description="C2H2-type" evidence="8">
    <location>
        <begin position="441"/>
        <end position="470"/>
    </location>
</feature>
<dbReference type="SMART" id="SM00451">
    <property type="entry name" value="ZnF_U1"/>
    <property type="match status" value="1"/>
</dbReference>
<evidence type="ECO:0000313" key="9">
    <source>
        <dbReference type="EMBL" id="RNA30389.1"/>
    </source>
</evidence>
<evidence type="ECO:0000259" key="7">
    <source>
        <dbReference type="PROSITE" id="PS50076"/>
    </source>
</evidence>
<evidence type="ECO:0000256" key="4">
    <source>
        <dbReference type="PROSITE-ProRule" id="PRU00042"/>
    </source>
</evidence>
<dbReference type="InterPro" id="IPR036869">
    <property type="entry name" value="J_dom_sf"/>
</dbReference>
<dbReference type="InterPro" id="IPR001623">
    <property type="entry name" value="DnaJ_domain"/>
</dbReference>
<evidence type="ECO:0000256" key="3">
    <source>
        <dbReference type="ARBA" id="ARBA00022833"/>
    </source>
</evidence>
<protein>
    <submittedName>
        <fullName evidence="9">DnaJ-like protein</fullName>
    </submittedName>
</protein>
<feature type="coiled-coil region" evidence="5">
    <location>
        <begin position="172"/>
        <end position="241"/>
    </location>
</feature>
<gene>
    <name evidence="9" type="ORF">BpHYR1_041098</name>
</gene>
<dbReference type="SUPFAM" id="SSF57667">
    <property type="entry name" value="beta-beta-alpha zinc fingers"/>
    <property type="match status" value="1"/>
</dbReference>
<keyword evidence="10" id="KW-1185">Reference proteome</keyword>
<evidence type="ECO:0000256" key="5">
    <source>
        <dbReference type="SAM" id="Coils"/>
    </source>
</evidence>
<feature type="compositionally biased region" description="Acidic residues" evidence="6">
    <location>
        <begin position="386"/>
        <end position="397"/>
    </location>
</feature>
<dbReference type="Proteomes" id="UP000276133">
    <property type="component" value="Unassembled WGS sequence"/>
</dbReference>
<dbReference type="SUPFAM" id="SSF46565">
    <property type="entry name" value="Chaperone J-domain"/>
    <property type="match status" value="1"/>
</dbReference>
<feature type="compositionally biased region" description="Basic and acidic residues" evidence="6">
    <location>
        <begin position="338"/>
        <end position="348"/>
    </location>
</feature>
<dbReference type="InterPro" id="IPR003604">
    <property type="entry name" value="Matrin/U1-like-C_Znf_C2H2"/>
</dbReference>
<dbReference type="GO" id="GO:0005737">
    <property type="term" value="C:cytoplasm"/>
    <property type="evidence" value="ECO:0007669"/>
    <property type="project" value="TreeGrafter"/>
</dbReference>
<dbReference type="PROSITE" id="PS00028">
    <property type="entry name" value="ZINC_FINGER_C2H2_1"/>
    <property type="match status" value="2"/>
</dbReference>